<accession>A0A553NJD7</accession>
<evidence type="ECO:0000313" key="3">
    <source>
        <dbReference type="Proteomes" id="UP000316079"/>
    </source>
</evidence>
<dbReference type="EMBL" id="SRMA01026908">
    <property type="protein sequence ID" value="TRY65530.1"/>
    <property type="molecule type" value="Genomic_DNA"/>
</dbReference>
<gene>
    <name evidence="2" type="ORF">DNTS_029114</name>
</gene>
<proteinExistence type="predicted"/>
<feature type="compositionally biased region" description="Basic and acidic residues" evidence="1">
    <location>
        <begin position="186"/>
        <end position="208"/>
    </location>
</feature>
<feature type="compositionally biased region" description="Acidic residues" evidence="1">
    <location>
        <begin position="15"/>
        <end position="32"/>
    </location>
</feature>
<evidence type="ECO:0000313" key="2">
    <source>
        <dbReference type="EMBL" id="TRY65530.1"/>
    </source>
</evidence>
<organism evidence="2 3">
    <name type="scientific">Danionella cerebrum</name>
    <dbReference type="NCBI Taxonomy" id="2873325"/>
    <lineage>
        <taxon>Eukaryota</taxon>
        <taxon>Metazoa</taxon>
        <taxon>Chordata</taxon>
        <taxon>Craniata</taxon>
        <taxon>Vertebrata</taxon>
        <taxon>Euteleostomi</taxon>
        <taxon>Actinopterygii</taxon>
        <taxon>Neopterygii</taxon>
        <taxon>Teleostei</taxon>
        <taxon>Ostariophysi</taxon>
        <taxon>Cypriniformes</taxon>
        <taxon>Danionidae</taxon>
        <taxon>Danioninae</taxon>
        <taxon>Danionella</taxon>
    </lineage>
</organism>
<feature type="compositionally biased region" description="Polar residues" evidence="1">
    <location>
        <begin position="213"/>
        <end position="231"/>
    </location>
</feature>
<keyword evidence="3" id="KW-1185">Reference proteome</keyword>
<reference evidence="2 3" key="1">
    <citation type="journal article" date="2019" name="Sci. Data">
        <title>Hybrid genome assembly and annotation of Danionella translucida.</title>
        <authorList>
            <person name="Kadobianskyi M."/>
            <person name="Schulze L."/>
            <person name="Schuelke M."/>
            <person name="Judkewitz B."/>
        </authorList>
    </citation>
    <scope>NUCLEOTIDE SEQUENCE [LARGE SCALE GENOMIC DNA]</scope>
    <source>
        <strain evidence="2 3">Bolton</strain>
    </source>
</reference>
<comment type="caution">
    <text evidence="2">The sequence shown here is derived from an EMBL/GenBank/DDBJ whole genome shotgun (WGS) entry which is preliminary data.</text>
</comment>
<feature type="compositionally biased region" description="Low complexity" evidence="1">
    <location>
        <begin position="1"/>
        <end position="11"/>
    </location>
</feature>
<dbReference type="PANTHER" id="PTHR48407:SF1">
    <property type="entry name" value="CRANIOFACIAL DEVELOPMENT PROTEIN 1"/>
    <property type="match status" value="1"/>
</dbReference>
<protein>
    <recommendedName>
        <fullName evidence="4">Craniofacial development protein 1</fullName>
    </recommendedName>
</protein>
<evidence type="ECO:0000256" key="1">
    <source>
        <dbReference type="SAM" id="MobiDB-lite"/>
    </source>
</evidence>
<dbReference type="GO" id="GO:0000812">
    <property type="term" value="C:Swr1 complex"/>
    <property type="evidence" value="ECO:0007669"/>
    <property type="project" value="TreeGrafter"/>
</dbReference>
<dbReference type="OrthoDB" id="445677at2759"/>
<dbReference type="AlphaFoldDB" id="A0A553NJD7"/>
<feature type="region of interest" description="Disordered" evidence="1">
    <location>
        <begin position="186"/>
        <end position="231"/>
    </location>
</feature>
<name>A0A553NJD7_9TELE</name>
<feature type="compositionally biased region" description="Low complexity" evidence="1">
    <location>
        <begin position="144"/>
        <end position="159"/>
    </location>
</feature>
<sequence length="231" mass="25398">MNYSDYDSDGYSSKEDEDYVPSDDNLSEDDLNDCEKEDPLDADDPDECKSEPAKKKKKKTNADIHARKRKKGGLRLPGGEEGGSVDQPKEDNLPKEEIFVTKSTEEVESLQKKKADDLWASFLSDVGPRPAGTALSAGSHQSTSEAASQKSSKPSPDSPQQEEKPKDSSKITITKVFDFAGEEVRVTKEVDSRSREAKSFLKEEKAIEDQDDQCVSPQTQPSLPFSSGSSN</sequence>
<feature type="region of interest" description="Disordered" evidence="1">
    <location>
        <begin position="1"/>
        <end position="173"/>
    </location>
</feature>
<dbReference type="Proteomes" id="UP000316079">
    <property type="component" value="Unassembled WGS sequence"/>
</dbReference>
<feature type="compositionally biased region" description="Basic and acidic residues" evidence="1">
    <location>
        <begin position="87"/>
        <end position="117"/>
    </location>
</feature>
<dbReference type="InterPro" id="IPR027124">
    <property type="entry name" value="Swc5/CFDP1/2"/>
</dbReference>
<evidence type="ECO:0008006" key="4">
    <source>
        <dbReference type="Google" id="ProtNLM"/>
    </source>
</evidence>
<dbReference type="PANTHER" id="PTHR48407">
    <property type="entry name" value="CRANIOFACIAL DEVELOPMENT PROTEIN 1"/>
    <property type="match status" value="1"/>
</dbReference>
<dbReference type="STRING" id="623744.A0A553NJD7"/>